<dbReference type="InterPro" id="IPR045281">
    <property type="entry name" value="CONSTANS-like"/>
</dbReference>
<name>J3KV52_ORYBR</name>
<protein>
    <recommendedName>
        <fullName evidence="4">CCT domain-containing protein</fullName>
    </recommendedName>
</protein>
<dbReference type="PROSITE" id="PS51017">
    <property type="entry name" value="CCT"/>
    <property type="match status" value="1"/>
</dbReference>
<dbReference type="HOGENOM" id="CLU_099614_0_0_1"/>
<sequence length="166" mass="18495">MHHTSRSSSYSSLDVINGRSILSPPLQERELLQLAGRYSAEERQERIEKYRSKRKHRNFGNRITYACRKRLAQGRARVKGRFVTNSSGNDALAHEPPINGASAAIQSIVPKWWPEMQASLAGDETCGGASVNLHMCDANEMEQLATYIGVSSIDLYTYLHCSSPPS</sequence>
<dbReference type="GO" id="GO:0005634">
    <property type="term" value="C:nucleus"/>
    <property type="evidence" value="ECO:0007669"/>
    <property type="project" value="UniProtKB-SubCell"/>
</dbReference>
<feature type="domain" description="CCT" evidence="4">
    <location>
        <begin position="43"/>
        <end position="85"/>
    </location>
</feature>
<comment type="subcellular location">
    <subcellularLocation>
        <location evidence="1 3">Nucleus</location>
    </subcellularLocation>
</comment>
<evidence type="ECO:0000256" key="3">
    <source>
        <dbReference type="PROSITE-ProRule" id="PRU00357"/>
    </source>
</evidence>
<keyword evidence="6" id="KW-1185">Reference proteome</keyword>
<dbReference type="Gramene" id="OB0112G10050.1">
    <property type="protein sequence ID" value="OB0112G10050.1"/>
    <property type="gene ID" value="OB0112G10050"/>
</dbReference>
<reference evidence="5" key="1">
    <citation type="submission" date="2015-06" db="UniProtKB">
        <authorList>
            <consortium name="EnsemblPlants"/>
        </authorList>
    </citation>
    <scope>IDENTIFICATION</scope>
</reference>
<dbReference type="Pfam" id="PF06203">
    <property type="entry name" value="CCT"/>
    <property type="match status" value="1"/>
</dbReference>
<dbReference type="PANTHER" id="PTHR31319:SF114">
    <property type="entry name" value="OS12G0262400 PROTEIN"/>
    <property type="match status" value="1"/>
</dbReference>
<dbReference type="STRING" id="4533.J3KV52"/>
<dbReference type="EnsemblPlants" id="OB0112G10050.1">
    <property type="protein sequence ID" value="OB0112G10050.1"/>
    <property type="gene ID" value="OB0112G10050"/>
</dbReference>
<evidence type="ECO:0000313" key="5">
    <source>
        <dbReference type="EnsemblPlants" id="OB0112G10050.1"/>
    </source>
</evidence>
<dbReference type="GO" id="GO:0009909">
    <property type="term" value="P:regulation of flower development"/>
    <property type="evidence" value="ECO:0007669"/>
    <property type="project" value="InterPro"/>
</dbReference>
<evidence type="ECO:0000256" key="1">
    <source>
        <dbReference type="ARBA" id="ARBA00004123"/>
    </source>
</evidence>
<evidence type="ECO:0000256" key="2">
    <source>
        <dbReference type="ARBA" id="ARBA00023242"/>
    </source>
</evidence>
<evidence type="ECO:0000313" key="6">
    <source>
        <dbReference type="Proteomes" id="UP000006038"/>
    </source>
</evidence>
<keyword evidence="2 3" id="KW-0539">Nucleus</keyword>
<dbReference type="Proteomes" id="UP000006038">
    <property type="component" value="Unassembled WGS sequence"/>
</dbReference>
<dbReference type="PANTHER" id="PTHR31319">
    <property type="entry name" value="ZINC FINGER PROTEIN CONSTANS-LIKE 4"/>
    <property type="match status" value="1"/>
</dbReference>
<evidence type="ECO:0000259" key="4">
    <source>
        <dbReference type="PROSITE" id="PS51017"/>
    </source>
</evidence>
<proteinExistence type="predicted"/>
<dbReference type="AlphaFoldDB" id="J3KV52"/>
<accession>J3KV52</accession>
<dbReference type="InterPro" id="IPR010402">
    <property type="entry name" value="CCT_domain"/>
</dbReference>
<dbReference type="GO" id="GO:0003700">
    <property type="term" value="F:DNA-binding transcription factor activity"/>
    <property type="evidence" value="ECO:0007669"/>
    <property type="project" value="TreeGrafter"/>
</dbReference>
<organism evidence="5">
    <name type="scientific">Oryza brachyantha</name>
    <name type="common">malo sina</name>
    <dbReference type="NCBI Taxonomy" id="4533"/>
    <lineage>
        <taxon>Eukaryota</taxon>
        <taxon>Viridiplantae</taxon>
        <taxon>Streptophyta</taxon>
        <taxon>Embryophyta</taxon>
        <taxon>Tracheophyta</taxon>
        <taxon>Spermatophyta</taxon>
        <taxon>Magnoliopsida</taxon>
        <taxon>Liliopsida</taxon>
        <taxon>Poales</taxon>
        <taxon>Poaceae</taxon>
        <taxon>BOP clade</taxon>
        <taxon>Oryzoideae</taxon>
        <taxon>Oryzeae</taxon>
        <taxon>Oryzinae</taxon>
        <taxon>Oryza</taxon>
    </lineage>
</organism>